<proteinExistence type="predicted"/>
<sequence>MKRTMMMLLLTLLSMGVYAQHDHDNMAGHGEEMQMSPKFKDKDLGAAYEHYLLVKDALVASNDAKAAKHSMKLEKTLAKVENAETARKEASQMAGATSLEDQRDNFNALSDAMLKLVKNGKLAKGEIYLEYCPMANSNKGGYWLSNEKAIKNPYMGQKMLKCGSVKETIN</sequence>
<dbReference type="Pfam" id="PF11827">
    <property type="entry name" value="DUF3347"/>
    <property type="match status" value="1"/>
</dbReference>
<evidence type="ECO:0000313" key="3">
    <source>
        <dbReference type="EMBL" id="KRG29827.1"/>
    </source>
</evidence>
<organism evidence="3 4">
    <name type="scientific">Salegentibacter mishustinae</name>
    <dbReference type="NCBI Taxonomy" id="270918"/>
    <lineage>
        <taxon>Bacteria</taxon>
        <taxon>Pseudomonadati</taxon>
        <taxon>Bacteroidota</taxon>
        <taxon>Flavobacteriia</taxon>
        <taxon>Flavobacteriales</taxon>
        <taxon>Flavobacteriaceae</taxon>
        <taxon>Salegentibacter</taxon>
    </lineage>
</organism>
<feature type="chain" id="PRO_5006389686" description="DUF3347 domain-containing protein" evidence="1">
    <location>
        <begin position="20"/>
        <end position="170"/>
    </location>
</feature>
<keyword evidence="4" id="KW-1185">Reference proteome</keyword>
<reference evidence="3" key="1">
    <citation type="submission" date="2015-10" db="EMBL/GenBank/DDBJ databases">
        <title>Draft genome sequence of Salegentibacter mishustinae KCTC 12263.</title>
        <authorList>
            <person name="Lin W."/>
            <person name="Zheng Q."/>
        </authorList>
    </citation>
    <scope>NUCLEOTIDE SEQUENCE [LARGE SCALE GENOMIC DNA]</scope>
    <source>
        <strain evidence="3">KCTC 12263</strain>
    </source>
</reference>
<name>A0A0Q9ZMT0_9FLAO</name>
<dbReference type="AlphaFoldDB" id="A0A0Q9ZMT0"/>
<dbReference type="Proteomes" id="UP000051643">
    <property type="component" value="Unassembled WGS sequence"/>
</dbReference>
<gene>
    <name evidence="3" type="ORF">APR42_15440</name>
</gene>
<dbReference type="EMBL" id="LKTP01000004">
    <property type="protein sequence ID" value="KRG29827.1"/>
    <property type="molecule type" value="Genomic_DNA"/>
</dbReference>
<comment type="caution">
    <text evidence="3">The sequence shown here is derived from an EMBL/GenBank/DDBJ whole genome shotgun (WGS) entry which is preliminary data.</text>
</comment>
<evidence type="ECO:0000259" key="2">
    <source>
        <dbReference type="Pfam" id="PF11827"/>
    </source>
</evidence>
<protein>
    <recommendedName>
        <fullName evidence="2">DUF3347 domain-containing protein</fullName>
    </recommendedName>
</protein>
<feature type="domain" description="DUF3347" evidence="2">
    <location>
        <begin position="48"/>
        <end position="122"/>
    </location>
</feature>
<accession>A0A0Q9ZMT0</accession>
<dbReference type="OrthoDB" id="5513217at2"/>
<keyword evidence="1" id="KW-0732">Signal</keyword>
<dbReference type="STRING" id="270918.APR42_15440"/>
<dbReference type="InterPro" id="IPR021782">
    <property type="entry name" value="DUF3347"/>
</dbReference>
<feature type="signal peptide" evidence="1">
    <location>
        <begin position="1"/>
        <end position="19"/>
    </location>
</feature>
<evidence type="ECO:0000256" key="1">
    <source>
        <dbReference type="SAM" id="SignalP"/>
    </source>
</evidence>
<dbReference type="RefSeq" id="WP_034892138.1">
    <property type="nucleotide sequence ID" value="NZ_BMWR01000010.1"/>
</dbReference>
<evidence type="ECO:0000313" key="4">
    <source>
        <dbReference type="Proteomes" id="UP000051643"/>
    </source>
</evidence>